<feature type="compositionally biased region" description="Basic and acidic residues" evidence="1">
    <location>
        <begin position="677"/>
        <end position="687"/>
    </location>
</feature>
<keyword evidence="3" id="KW-1185">Reference proteome</keyword>
<dbReference type="OMA" id="MVELVIM"/>
<feature type="region of interest" description="Disordered" evidence="1">
    <location>
        <begin position="80"/>
        <end position="150"/>
    </location>
</feature>
<feature type="region of interest" description="Disordered" evidence="1">
    <location>
        <begin position="354"/>
        <end position="509"/>
    </location>
</feature>
<accession>K0TQ24</accession>
<protein>
    <submittedName>
        <fullName evidence="2">Uncharacterized protein</fullName>
    </submittedName>
</protein>
<feature type="region of interest" description="Disordered" evidence="1">
    <location>
        <begin position="163"/>
        <end position="183"/>
    </location>
</feature>
<feature type="region of interest" description="Disordered" evidence="1">
    <location>
        <begin position="599"/>
        <end position="687"/>
    </location>
</feature>
<dbReference type="Proteomes" id="UP000266841">
    <property type="component" value="Unassembled WGS sequence"/>
</dbReference>
<dbReference type="AlphaFoldDB" id="K0TQ24"/>
<evidence type="ECO:0000313" key="2">
    <source>
        <dbReference type="EMBL" id="EJK75302.1"/>
    </source>
</evidence>
<name>K0TQ24_THAOC</name>
<feature type="compositionally biased region" description="Basic and acidic residues" evidence="1">
    <location>
        <begin position="403"/>
        <end position="424"/>
    </location>
</feature>
<gene>
    <name evidence="2" type="ORF">THAOC_02975</name>
</gene>
<feature type="compositionally biased region" description="Low complexity" evidence="1">
    <location>
        <begin position="111"/>
        <end position="123"/>
    </location>
</feature>
<dbReference type="EMBL" id="AGNL01003011">
    <property type="protein sequence ID" value="EJK75302.1"/>
    <property type="molecule type" value="Genomic_DNA"/>
</dbReference>
<feature type="compositionally biased region" description="Low complexity" evidence="1">
    <location>
        <begin position="631"/>
        <end position="651"/>
    </location>
</feature>
<feature type="compositionally biased region" description="Low complexity" evidence="1">
    <location>
        <begin position="332"/>
        <end position="341"/>
    </location>
</feature>
<comment type="caution">
    <text evidence="2">The sequence shown here is derived from an EMBL/GenBank/DDBJ whole genome shotgun (WGS) entry which is preliminary data.</text>
</comment>
<proteinExistence type="predicted"/>
<reference evidence="2 3" key="1">
    <citation type="journal article" date="2012" name="Genome Biol.">
        <title>Genome and low-iron response of an oceanic diatom adapted to chronic iron limitation.</title>
        <authorList>
            <person name="Lommer M."/>
            <person name="Specht M."/>
            <person name="Roy A.S."/>
            <person name="Kraemer L."/>
            <person name="Andreson R."/>
            <person name="Gutowska M.A."/>
            <person name="Wolf J."/>
            <person name="Bergner S.V."/>
            <person name="Schilhabel M.B."/>
            <person name="Klostermeier U.C."/>
            <person name="Beiko R.G."/>
            <person name="Rosenstiel P."/>
            <person name="Hippler M."/>
            <person name="Laroche J."/>
        </authorList>
    </citation>
    <scope>NUCLEOTIDE SEQUENCE [LARGE SCALE GENOMIC DNA]</scope>
    <source>
        <strain evidence="2 3">CCMP1005</strain>
    </source>
</reference>
<dbReference type="eggNOG" id="ENOG502QZFE">
    <property type="taxonomic scope" value="Eukaryota"/>
</dbReference>
<organism evidence="2 3">
    <name type="scientific">Thalassiosira oceanica</name>
    <name type="common">Marine diatom</name>
    <dbReference type="NCBI Taxonomy" id="159749"/>
    <lineage>
        <taxon>Eukaryota</taxon>
        <taxon>Sar</taxon>
        <taxon>Stramenopiles</taxon>
        <taxon>Ochrophyta</taxon>
        <taxon>Bacillariophyta</taxon>
        <taxon>Coscinodiscophyceae</taxon>
        <taxon>Thalassiosirophycidae</taxon>
        <taxon>Thalassiosirales</taxon>
        <taxon>Thalassiosiraceae</taxon>
        <taxon>Thalassiosira</taxon>
    </lineage>
</organism>
<feature type="compositionally biased region" description="Basic residues" evidence="1">
    <location>
        <begin position="662"/>
        <end position="676"/>
    </location>
</feature>
<evidence type="ECO:0000256" key="1">
    <source>
        <dbReference type="SAM" id="MobiDB-lite"/>
    </source>
</evidence>
<sequence>MSKVRLIALRPRLHGNQSVAHSPCHLVAFSDSFSCVDFGGFDPLELESLAVEAEHEAEQRINKAQAERSNFIDNMLEAETEIETTDSSQVDSFRSRRPPRRSSFADDPTMQLSASLSTSLSQLKNSRVTRGLDPGGLAAPLPEEEEYRGNGSLSSIVFNEQSPETEAKPHYHSVRPKTNSTAYDGNSILKSKLYGDEESNLTLQSSGHGGAAAIQINAPNVTINYIIEQKGNTDQNTKGDIDVAAEVDLIEEGRKLDLRRDNDENSKGDINVVAEVDLEEEERKLDLRRGNDENTNRDLSVAAEVDLIEEEGKLDPRGLHPPCSNTSDAMNSPSTSQSSASATVDLIPLLNSLWTPSKSKSNLDDSNRSDSSSGVYTAGMTDFSSSKKKLNKSDPVVVKRNSHNKEKATNDGDGARVERDKTGNSEKPYIAKKRDRASSSHRKMKTDQPRMDAQSSKKKAALKMPNVSATKVSSEPAAEARSGSNVSDSPHADQRSSSMPFGQGRPQKGTSMRNLLATLKSESKGDLSIYEDMSTSSANAGYLPSSHTKAANDTMGAIQEGEVSDSSANTSVASSSAPSYNISDDISAFARTFVKEFSMREEDRKRRASLVQDESEQPAPGEHRARPAMERSQSAAANASSSSNKLNRSRSLGADKTVAARSGHRRRSSSRKARRRSSNEAHIMHNLHRGDYVSGSFHGDPRYNGTSYCVGDFLLSEDDVVREDVESALRNISRLEVMDTAFVRRSGKRWSFAIVTDVSRSSIKFVVDKAGASKKIERSGWVHNILRVSPSLSTSKSR</sequence>
<feature type="region of interest" description="Disordered" evidence="1">
    <location>
        <begin position="311"/>
        <end position="341"/>
    </location>
</feature>
<evidence type="ECO:0000313" key="3">
    <source>
        <dbReference type="Proteomes" id="UP000266841"/>
    </source>
</evidence>
<feature type="compositionally biased region" description="Basic residues" evidence="1">
    <location>
        <begin position="430"/>
        <end position="444"/>
    </location>
</feature>